<dbReference type="GO" id="GO:0003899">
    <property type="term" value="F:DNA-directed RNA polymerase activity"/>
    <property type="evidence" value="ECO:0007669"/>
    <property type="project" value="UniProtKB-EC"/>
</dbReference>
<dbReference type="Proteomes" id="UP000266622">
    <property type="component" value="Unassembled WGS sequence"/>
</dbReference>
<dbReference type="InterPro" id="IPR007647">
    <property type="entry name" value="RNA_pol_Rpb2_5"/>
</dbReference>
<evidence type="ECO:0000313" key="14">
    <source>
        <dbReference type="EMBL" id="RIB35602.1"/>
    </source>
</evidence>
<dbReference type="NCBIfam" id="TIGR03670">
    <property type="entry name" value="rpoB_arch"/>
    <property type="match status" value="1"/>
</dbReference>
<dbReference type="Gene3D" id="2.40.50.150">
    <property type="match status" value="1"/>
</dbReference>
<keyword evidence="5" id="KW-0548">Nucleotidyltransferase</keyword>
<dbReference type="SUPFAM" id="SSF64484">
    <property type="entry name" value="beta and beta-prime subunits of DNA dependent RNA-polymerase"/>
    <property type="match status" value="1"/>
</dbReference>
<evidence type="ECO:0000313" key="15">
    <source>
        <dbReference type="Proteomes" id="UP000266622"/>
    </source>
</evidence>
<feature type="domain" description="RNA polymerase Rpb2" evidence="11">
    <location>
        <begin position="507"/>
        <end position="595"/>
    </location>
</feature>
<dbReference type="InterPro" id="IPR014724">
    <property type="entry name" value="RNA_pol_RPB2_OB-fold"/>
</dbReference>
<reference evidence="14 15" key="1">
    <citation type="journal article" date="2018" name="Syst. Appl. Microbiol.">
        <title>A new symbiotic nanoarchaeote (Candidatus Nanoclepta minutus) and its host (Zestosphaera tikiterensis gen. nov., sp. nov.) from a New Zealand hot spring.</title>
        <authorList>
            <person name="St John E."/>
            <person name="Liu Y."/>
            <person name="Podar M."/>
            <person name="Stott M.B."/>
            <person name="Meneghin J."/>
            <person name="Chen Z."/>
            <person name="Lagutin K."/>
            <person name="Mitchell K."/>
            <person name="Reysenbach A.L."/>
        </authorList>
    </citation>
    <scope>NUCLEOTIDE SEQUENCE [LARGE SCALE GENOMIC DNA]</scope>
    <source>
        <strain evidence="14">NZ3</strain>
    </source>
</reference>
<dbReference type="Gene3D" id="3.90.1800.10">
    <property type="entry name" value="RNA polymerase alpha subunit dimerisation domain"/>
    <property type="match status" value="1"/>
</dbReference>
<keyword evidence="4" id="KW-0808">Transferase</keyword>
<dbReference type="Gene3D" id="2.40.270.10">
    <property type="entry name" value="DNA-directed RNA polymerase, subunit 2, domain 6"/>
    <property type="match status" value="1"/>
</dbReference>
<dbReference type="AlphaFoldDB" id="A0A397WNV6"/>
<evidence type="ECO:0000256" key="7">
    <source>
        <dbReference type="ARBA" id="ARBA00022833"/>
    </source>
</evidence>
<dbReference type="PANTHER" id="PTHR20856">
    <property type="entry name" value="DNA-DIRECTED RNA POLYMERASE I SUBUNIT 2"/>
    <property type="match status" value="1"/>
</dbReference>
<dbReference type="InterPro" id="IPR019969">
    <property type="entry name" value="RNAP_Rpo2"/>
</dbReference>
<dbReference type="GO" id="GO:0032549">
    <property type="term" value="F:ribonucleoside binding"/>
    <property type="evidence" value="ECO:0007669"/>
    <property type="project" value="InterPro"/>
</dbReference>
<protein>
    <recommendedName>
        <fullName evidence="2">DNA-directed RNA polymerase</fullName>
        <ecNumber evidence="2">2.7.7.6</ecNumber>
    </recommendedName>
</protein>
<comment type="similarity">
    <text evidence="1">Belongs to the RNA polymerase beta chain family.</text>
</comment>
<dbReference type="Pfam" id="PF04567">
    <property type="entry name" value="RNA_pol_Rpb2_5"/>
    <property type="match status" value="1"/>
</dbReference>
<evidence type="ECO:0000259" key="13">
    <source>
        <dbReference type="Pfam" id="PF04567"/>
    </source>
</evidence>
<dbReference type="EMBL" id="MWMI01000001">
    <property type="protein sequence ID" value="RIB35602.1"/>
    <property type="molecule type" value="Genomic_DNA"/>
</dbReference>
<dbReference type="GO" id="GO:0006351">
    <property type="term" value="P:DNA-templated transcription"/>
    <property type="evidence" value="ECO:0007669"/>
    <property type="project" value="InterPro"/>
</dbReference>
<evidence type="ECO:0000256" key="6">
    <source>
        <dbReference type="ARBA" id="ARBA00022723"/>
    </source>
</evidence>
<feature type="domain" description="DNA-directed RNA polymerase subunit 2 hybrid-binding" evidence="10">
    <location>
        <begin position="135"/>
        <end position="505"/>
    </location>
</feature>
<accession>A0A397WNV6</accession>
<keyword evidence="8" id="KW-0804">Transcription</keyword>
<evidence type="ECO:0000256" key="4">
    <source>
        <dbReference type="ARBA" id="ARBA00022679"/>
    </source>
</evidence>
<evidence type="ECO:0000256" key="9">
    <source>
        <dbReference type="ARBA" id="ARBA00048552"/>
    </source>
</evidence>
<dbReference type="GO" id="GO:0000428">
    <property type="term" value="C:DNA-directed RNA polymerase complex"/>
    <property type="evidence" value="ECO:0007669"/>
    <property type="project" value="UniProtKB-KW"/>
</dbReference>
<feature type="domain" description="RNA polymerase Rpb2" evidence="13">
    <location>
        <begin position="87"/>
        <end position="120"/>
    </location>
</feature>
<dbReference type="InterPro" id="IPR037033">
    <property type="entry name" value="DNA-dir_RNAP_su2_hyb_sf"/>
</dbReference>
<dbReference type="EC" id="2.7.7.6" evidence="2"/>
<gene>
    <name evidence="14" type="ORF">BXU00_00660</name>
</gene>
<name>A0A397WNV6_9ARCH</name>
<evidence type="ECO:0000256" key="1">
    <source>
        <dbReference type="ARBA" id="ARBA00006835"/>
    </source>
</evidence>
<dbReference type="Pfam" id="PF04566">
    <property type="entry name" value="RNA_pol_Rpb2_4"/>
    <property type="match status" value="1"/>
</dbReference>
<dbReference type="GO" id="GO:0008270">
    <property type="term" value="F:zinc ion binding"/>
    <property type="evidence" value="ECO:0007669"/>
    <property type="project" value="InterPro"/>
</dbReference>
<dbReference type="Gene3D" id="3.90.1070.20">
    <property type="match status" value="1"/>
</dbReference>
<evidence type="ECO:0000256" key="5">
    <source>
        <dbReference type="ARBA" id="ARBA00022695"/>
    </source>
</evidence>
<evidence type="ECO:0000256" key="3">
    <source>
        <dbReference type="ARBA" id="ARBA00022478"/>
    </source>
</evidence>
<dbReference type="InterPro" id="IPR007646">
    <property type="entry name" value="RNA_pol_Rpb2_4"/>
</dbReference>
<dbReference type="InterPro" id="IPR015712">
    <property type="entry name" value="DNA-dir_RNA_pol_su2"/>
</dbReference>
<feature type="domain" description="RNA polymerase Rpb2" evidence="12">
    <location>
        <begin position="5"/>
        <end position="66"/>
    </location>
</feature>
<dbReference type="InterPro" id="IPR007641">
    <property type="entry name" value="RNA_pol_Rpb2_7"/>
</dbReference>
<proteinExistence type="inferred from homology"/>
<sequence>MVTEVYIDSIFVGYVEDPKDFVNKFKEIRAKGQLPKFANIYFNEEKNIIEINLRKGRILRPLIVVKNGKPLLTQEHIEKLRKGEIKWSDLEKEGIIEWVDPAEEENLYVALYPEDLTEEHTHLELSPLTIFGILTSLVPYSNHNQSARLNRGMRTQKQAHSVYLTNFWQRFDTDISILYYPQEPIVRTFSHNLFRNADRIGQNVIIAVMTQEGYNMEDAIIINRGSIERGIFRSSYFRKYEVERIKYPGGLQDEITIPSQDVYLYKGADKYKYLEEDGIVHVEAYVDEYDVLVGKVSPPKFLSAFGEYTTAGTVKKDTSMLVRFEEKGYVDSVVITESPSGNMLIKIRLRDIRIPEIGDKFSVRHGQKGVVGMIVDESDMPWTASGLKPDIIFSPFGIPARLTIGLLLEILGGKVGALNGRFIDGTPWFGEKEEDLRKELLSLGFMESGEETMYNPLTGEEFKVKIYVGSVYYLRLKYMAENKLHARALGPVTLLTKQPTEGKSREGGLRWGEMENEVLAAHGASLLLREAFSSDDVIVPICENCGSIAVEDDIHHKIYCPVCGETDKIASIKTSYAFLLLVRELISLGIWPRFKVKYKFEK</sequence>
<keyword evidence="7" id="KW-0862">Zinc</keyword>
<evidence type="ECO:0000259" key="12">
    <source>
        <dbReference type="Pfam" id="PF04566"/>
    </source>
</evidence>
<dbReference type="CDD" id="cd00653">
    <property type="entry name" value="RNA_pol_B_RPB2"/>
    <property type="match status" value="1"/>
</dbReference>
<organism evidence="14 15">
    <name type="scientific">Candidatus Nanoclepta minutus</name>
    <dbReference type="NCBI Taxonomy" id="1940235"/>
    <lineage>
        <taxon>Archaea</taxon>
        <taxon>Nanobdellota</taxon>
        <taxon>Candidatus Nanoclepta</taxon>
    </lineage>
</organism>
<keyword evidence="6" id="KW-0479">Metal-binding</keyword>
<comment type="caution">
    <text evidence="14">The sequence shown here is derived from an EMBL/GenBank/DDBJ whole genome shotgun (WGS) entry which is preliminary data.</text>
</comment>
<evidence type="ECO:0000259" key="11">
    <source>
        <dbReference type="Pfam" id="PF04560"/>
    </source>
</evidence>
<dbReference type="GO" id="GO:0003677">
    <property type="term" value="F:DNA binding"/>
    <property type="evidence" value="ECO:0007669"/>
    <property type="project" value="InterPro"/>
</dbReference>
<dbReference type="Pfam" id="PF04560">
    <property type="entry name" value="RNA_pol_Rpb2_7"/>
    <property type="match status" value="1"/>
</dbReference>
<dbReference type="Pfam" id="PF00562">
    <property type="entry name" value="RNA_pol_Rpb2_6"/>
    <property type="match status" value="1"/>
</dbReference>
<evidence type="ECO:0000256" key="8">
    <source>
        <dbReference type="ARBA" id="ARBA00023163"/>
    </source>
</evidence>
<evidence type="ECO:0000259" key="10">
    <source>
        <dbReference type="Pfam" id="PF00562"/>
    </source>
</evidence>
<evidence type="ECO:0000256" key="2">
    <source>
        <dbReference type="ARBA" id="ARBA00012418"/>
    </source>
</evidence>
<dbReference type="InterPro" id="IPR007120">
    <property type="entry name" value="DNA-dir_RNAP_su2_dom"/>
</dbReference>
<comment type="catalytic activity">
    <reaction evidence="9">
        <text>RNA(n) + a ribonucleoside 5'-triphosphate = RNA(n+1) + diphosphate</text>
        <dbReference type="Rhea" id="RHEA:21248"/>
        <dbReference type="Rhea" id="RHEA-COMP:14527"/>
        <dbReference type="Rhea" id="RHEA-COMP:17342"/>
        <dbReference type="ChEBI" id="CHEBI:33019"/>
        <dbReference type="ChEBI" id="CHEBI:61557"/>
        <dbReference type="ChEBI" id="CHEBI:140395"/>
        <dbReference type="EC" id="2.7.7.6"/>
    </reaction>
</comment>
<keyword evidence="3 14" id="KW-0240">DNA-directed RNA polymerase</keyword>